<protein>
    <recommendedName>
        <fullName evidence="1">DUF4283 domain-containing protein</fullName>
    </recommendedName>
</protein>
<accession>A0AAQ3L3F7</accession>
<reference evidence="2 3" key="1">
    <citation type="submission" date="2023-10" db="EMBL/GenBank/DDBJ databases">
        <title>Chromosome-scale genome assembly provides insights into flower coloration mechanisms of Canna indica.</title>
        <authorList>
            <person name="Li C."/>
        </authorList>
    </citation>
    <scope>NUCLEOTIDE SEQUENCE [LARGE SCALE GENOMIC DNA]</scope>
    <source>
        <tissue evidence="2">Flower</tissue>
    </source>
</reference>
<sequence>MARKEEEWHESRELNAKIGKIQGSAKGIVFIAEEDLEAVRNLMPKIWNLKFGCQIVDLSAGFFAFKFANEDEYWNVFLEGPWFIRGQALSLIQWKEGFQPMKEVITVVPIWIQMPGLPYEFMHKTILPQIATTVGKTIKIDGHTLSGEREWDTLRMSVNWENTDDKEKKESNDMNRVKENRKEEIIFGPWIQPLKMRKKRRAGGRK</sequence>
<proteinExistence type="predicted"/>
<dbReference type="PANTHER" id="PTHR31286">
    <property type="entry name" value="GLYCINE-RICH CELL WALL STRUCTURAL PROTEIN 1.8-LIKE"/>
    <property type="match status" value="1"/>
</dbReference>
<evidence type="ECO:0000313" key="3">
    <source>
        <dbReference type="Proteomes" id="UP001327560"/>
    </source>
</evidence>
<dbReference type="EMBL" id="CP136897">
    <property type="protein sequence ID" value="WOL17501.1"/>
    <property type="molecule type" value="Genomic_DNA"/>
</dbReference>
<dbReference type="AlphaFoldDB" id="A0AAQ3L3F7"/>
<gene>
    <name evidence="2" type="ORF">Cni_G26294</name>
</gene>
<evidence type="ECO:0000313" key="2">
    <source>
        <dbReference type="EMBL" id="WOL17501.1"/>
    </source>
</evidence>
<feature type="domain" description="DUF4283" evidence="1">
    <location>
        <begin position="34"/>
        <end position="101"/>
    </location>
</feature>
<dbReference type="Pfam" id="PF14111">
    <property type="entry name" value="DUF4283"/>
    <property type="match status" value="1"/>
</dbReference>
<name>A0AAQ3L3F7_9LILI</name>
<dbReference type="Proteomes" id="UP001327560">
    <property type="component" value="Chromosome 8"/>
</dbReference>
<evidence type="ECO:0000259" key="1">
    <source>
        <dbReference type="Pfam" id="PF14111"/>
    </source>
</evidence>
<organism evidence="2 3">
    <name type="scientific">Canna indica</name>
    <name type="common">Indian-shot</name>
    <dbReference type="NCBI Taxonomy" id="4628"/>
    <lineage>
        <taxon>Eukaryota</taxon>
        <taxon>Viridiplantae</taxon>
        <taxon>Streptophyta</taxon>
        <taxon>Embryophyta</taxon>
        <taxon>Tracheophyta</taxon>
        <taxon>Spermatophyta</taxon>
        <taxon>Magnoliopsida</taxon>
        <taxon>Liliopsida</taxon>
        <taxon>Zingiberales</taxon>
        <taxon>Cannaceae</taxon>
        <taxon>Canna</taxon>
    </lineage>
</organism>
<dbReference type="InterPro" id="IPR040256">
    <property type="entry name" value="At4g02000-like"/>
</dbReference>
<dbReference type="InterPro" id="IPR025558">
    <property type="entry name" value="DUF4283"/>
</dbReference>
<keyword evidence="3" id="KW-1185">Reference proteome</keyword>
<dbReference type="PANTHER" id="PTHR31286:SF99">
    <property type="entry name" value="DUF4283 DOMAIN-CONTAINING PROTEIN"/>
    <property type="match status" value="1"/>
</dbReference>